<evidence type="ECO:0000259" key="8">
    <source>
        <dbReference type="PROSITE" id="PS51078"/>
    </source>
</evidence>
<evidence type="ECO:0000256" key="4">
    <source>
        <dbReference type="ARBA" id="ARBA00023163"/>
    </source>
</evidence>
<dbReference type="Gene3D" id="3.30.450.40">
    <property type="match status" value="1"/>
</dbReference>
<comment type="caution">
    <text evidence="9">The sequence shown here is derived from an EMBL/GenBank/DDBJ whole genome shotgun (WGS) entry which is preliminary data.</text>
</comment>
<dbReference type="InterPro" id="IPR036390">
    <property type="entry name" value="WH_DNA-bd_sf"/>
</dbReference>
<dbReference type="InterPro" id="IPR029016">
    <property type="entry name" value="GAF-like_dom_sf"/>
</dbReference>
<proteinExistence type="predicted"/>
<reference evidence="9" key="1">
    <citation type="journal article" date="2014" name="Int. J. Syst. Evol. Microbiol.">
        <title>Complete genome sequence of Corynebacterium casei LMG S-19264T (=DSM 44701T), isolated from a smear-ripened cheese.</title>
        <authorList>
            <consortium name="US DOE Joint Genome Institute (JGI-PGF)"/>
            <person name="Walter F."/>
            <person name="Albersmeier A."/>
            <person name="Kalinowski J."/>
            <person name="Ruckert C."/>
        </authorList>
    </citation>
    <scope>NUCLEOTIDE SEQUENCE</scope>
    <source>
        <strain evidence="9">CGMCC 1.12160</strain>
    </source>
</reference>
<dbReference type="InterPro" id="IPR014757">
    <property type="entry name" value="Tscrpt_reg_IclR_C"/>
</dbReference>
<keyword evidence="1" id="KW-0319">Glycerol metabolism</keyword>
<dbReference type="GO" id="GO:0045892">
    <property type="term" value="P:negative regulation of DNA-templated transcription"/>
    <property type="evidence" value="ECO:0007669"/>
    <property type="project" value="TreeGrafter"/>
</dbReference>
<dbReference type="PANTHER" id="PTHR30136:SF24">
    <property type="entry name" value="HTH-TYPE TRANSCRIPTIONAL REPRESSOR ALLR"/>
    <property type="match status" value="1"/>
</dbReference>
<dbReference type="GO" id="GO:0003700">
    <property type="term" value="F:DNA-binding transcription factor activity"/>
    <property type="evidence" value="ECO:0007669"/>
    <property type="project" value="TreeGrafter"/>
</dbReference>
<name>A0A917BPZ6_9MICO</name>
<organism evidence="9 10">
    <name type="scientific">Ornithinimicrobium tianjinense</name>
    <dbReference type="NCBI Taxonomy" id="1195761"/>
    <lineage>
        <taxon>Bacteria</taxon>
        <taxon>Bacillati</taxon>
        <taxon>Actinomycetota</taxon>
        <taxon>Actinomycetes</taxon>
        <taxon>Micrococcales</taxon>
        <taxon>Ornithinimicrobiaceae</taxon>
        <taxon>Ornithinimicrobium</taxon>
    </lineage>
</organism>
<gene>
    <name evidence="9" type="ORF">GCM10011366_20100</name>
</gene>
<evidence type="ECO:0000256" key="2">
    <source>
        <dbReference type="ARBA" id="ARBA00023015"/>
    </source>
</evidence>
<dbReference type="Gene3D" id="1.10.10.10">
    <property type="entry name" value="Winged helix-like DNA-binding domain superfamily/Winged helix DNA-binding domain"/>
    <property type="match status" value="1"/>
</dbReference>
<dbReference type="Pfam" id="PF01614">
    <property type="entry name" value="IclR_C"/>
    <property type="match status" value="1"/>
</dbReference>
<dbReference type="FunFam" id="1.10.10.10:FF:000056">
    <property type="entry name" value="IclR family transcriptional regulator"/>
    <property type="match status" value="1"/>
</dbReference>
<evidence type="ECO:0000256" key="3">
    <source>
        <dbReference type="ARBA" id="ARBA00023125"/>
    </source>
</evidence>
<evidence type="ECO:0000313" key="10">
    <source>
        <dbReference type="Proteomes" id="UP000605670"/>
    </source>
</evidence>
<evidence type="ECO:0000256" key="6">
    <source>
        <dbReference type="ARBA" id="ARBA00070406"/>
    </source>
</evidence>
<keyword evidence="4" id="KW-0804">Transcription</keyword>
<sequence length="251" mass="26864">MQSLGRAFSILEAIADAGGIMGLSRLAEEVGLPLATIHRLLRSLVDLGYVRQEPNRQYSLGPRLMRLAGEATSRLGVWARPLLSEAVQELGESVNLAILDGDEVVYVAQVQPSTTLMRMFTEVGRRTLPHTTAVGKAILAAATDEEVRALLRRTGMPRRTPSTITEPEEFLRRLAQARERGYATDDGEQEIGVRCVAVAVPDAPRPMAMSLSGPTGRMDDATVERAAAVLGEVAGRLGAALSGAPAEVGLR</sequence>
<dbReference type="InterPro" id="IPR036388">
    <property type="entry name" value="WH-like_DNA-bd_sf"/>
</dbReference>
<dbReference type="PROSITE" id="PS51078">
    <property type="entry name" value="ICLR_ED"/>
    <property type="match status" value="1"/>
</dbReference>
<dbReference type="InterPro" id="IPR011991">
    <property type="entry name" value="ArsR-like_HTH"/>
</dbReference>
<dbReference type="InterPro" id="IPR050707">
    <property type="entry name" value="HTH_MetabolicPath_Reg"/>
</dbReference>
<feature type="domain" description="IclR-ED" evidence="8">
    <location>
        <begin position="63"/>
        <end position="243"/>
    </location>
</feature>
<dbReference type="GO" id="GO:0003677">
    <property type="term" value="F:DNA binding"/>
    <property type="evidence" value="ECO:0007669"/>
    <property type="project" value="UniProtKB-KW"/>
</dbReference>
<dbReference type="Pfam" id="PF09339">
    <property type="entry name" value="HTH_IclR"/>
    <property type="match status" value="1"/>
</dbReference>
<reference evidence="9" key="2">
    <citation type="submission" date="2020-09" db="EMBL/GenBank/DDBJ databases">
        <authorList>
            <person name="Sun Q."/>
            <person name="Zhou Y."/>
        </authorList>
    </citation>
    <scope>NUCLEOTIDE SEQUENCE</scope>
    <source>
        <strain evidence="9">CGMCC 1.12160</strain>
    </source>
</reference>
<evidence type="ECO:0000256" key="5">
    <source>
        <dbReference type="ARBA" id="ARBA00058938"/>
    </source>
</evidence>
<accession>A0A917BPZ6</accession>
<comment type="function">
    <text evidence="5">May be an activator protein for the gylABX operon.</text>
</comment>
<protein>
    <recommendedName>
        <fullName evidence="6">Glycerol operon regulatory protein</fullName>
    </recommendedName>
</protein>
<keyword evidence="3" id="KW-0238">DNA-binding</keyword>
<dbReference type="InterPro" id="IPR005471">
    <property type="entry name" value="Tscrpt_reg_IclR_N"/>
</dbReference>
<evidence type="ECO:0000313" key="9">
    <source>
        <dbReference type="EMBL" id="GGF52196.1"/>
    </source>
</evidence>
<evidence type="ECO:0000256" key="1">
    <source>
        <dbReference type="ARBA" id="ARBA00022798"/>
    </source>
</evidence>
<dbReference type="SUPFAM" id="SSF55781">
    <property type="entry name" value="GAF domain-like"/>
    <property type="match status" value="1"/>
</dbReference>
<keyword evidence="2" id="KW-0805">Transcription regulation</keyword>
<dbReference type="EMBL" id="BMEM01000003">
    <property type="protein sequence ID" value="GGF52196.1"/>
    <property type="molecule type" value="Genomic_DNA"/>
</dbReference>
<dbReference type="PROSITE" id="PS51077">
    <property type="entry name" value="HTH_ICLR"/>
    <property type="match status" value="1"/>
</dbReference>
<dbReference type="AlphaFoldDB" id="A0A917BPZ6"/>
<dbReference type="GO" id="GO:0006071">
    <property type="term" value="P:glycerol metabolic process"/>
    <property type="evidence" value="ECO:0007669"/>
    <property type="project" value="UniProtKB-KW"/>
</dbReference>
<evidence type="ECO:0000259" key="7">
    <source>
        <dbReference type="PROSITE" id="PS51077"/>
    </source>
</evidence>
<dbReference type="CDD" id="cd00090">
    <property type="entry name" value="HTH_ARSR"/>
    <property type="match status" value="1"/>
</dbReference>
<dbReference type="SMART" id="SM00346">
    <property type="entry name" value="HTH_ICLR"/>
    <property type="match status" value="1"/>
</dbReference>
<dbReference type="Proteomes" id="UP000605670">
    <property type="component" value="Unassembled WGS sequence"/>
</dbReference>
<dbReference type="SUPFAM" id="SSF46785">
    <property type="entry name" value="Winged helix' DNA-binding domain"/>
    <property type="match status" value="1"/>
</dbReference>
<keyword evidence="10" id="KW-1185">Reference proteome</keyword>
<dbReference type="PANTHER" id="PTHR30136">
    <property type="entry name" value="HELIX-TURN-HELIX TRANSCRIPTIONAL REGULATOR, ICLR FAMILY"/>
    <property type="match status" value="1"/>
</dbReference>
<feature type="domain" description="HTH iclR-type" evidence="7">
    <location>
        <begin position="1"/>
        <end position="62"/>
    </location>
</feature>